<dbReference type="SUPFAM" id="SSF55961">
    <property type="entry name" value="Bet v1-like"/>
    <property type="match status" value="1"/>
</dbReference>
<keyword evidence="1" id="KW-0560">Oxidoreductase</keyword>
<dbReference type="Gene3D" id="3.90.380.10">
    <property type="entry name" value="Naphthalene 1,2-dioxygenase Alpha Subunit, Chain A, domain 1"/>
    <property type="match status" value="1"/>
</dbReference>
<evidence type="ECO:0000313" key="4">
    <source>
        <dbReference type="Proteomes" id="UP000254343"/>
    </source>
</evidence>
<gene>
    <name evidence="3" type="ORF">NCTC12722_01075</name>
</gene>
<organism evidence="3 4">
    <name type="scientific">Afipia felis</name>
    <name type="common">Cat scratch disease bacillus</name>
    <dbReference type="NCBI Taxonomy" id="1035"/>
    <lineage>
        <taxon>Bacteria</taxon>
        <taxon>Pseudomonadati</taxon>
        <taxon>Pseudomonadota</taxon>
        <taxon>Alphaproteobacteria</taxon>
        <taxon>Hyphomicrobiales</taxon>
        <taxon>Nitrobacteraceae</taxon>
        <taxon>Afipia</taxon>
    </lineage>
</organism>
<protein>
    <recommendedName>
        <fullName evidence="2">Vanillate O-demethylase oxygenase-like C-terminal catalytic domain-containing protein</fullName>
    </recommendedName>
</protein>
<dbReference type="OrthoDB" id="9800776at2"/>
<accession>A0A380W4U5</accession>
<dbReference type="GO" id="GO:0016491">
    <property type="term" value="F:oxidoreductase activity"/>
    <property type="evidence" value="ECO:0007669"/>
    <property type="project" value="UniProtKB-KW"/>
</dbReference>
<dbReference type="AlphaFoldDB" id="A0A380W4U5"/>
<evidence type="ECO:0000256" key="1">
    <source>
        <dbReference type="ARBA" id="ARBA00023002"/>
    </source>
</evidence>
<dbReference type="Pfam" id="PF19112">
    <property type="entry name" value="VanA_C"/>
    <property type="match status" value="1"/>
</dbReference>
<dbReference type="Proteomes" id="UP000254343">
    <property type="component" value="Unassembled WGS sequence"/>
</dbReference>
<proteinExistence type="predicted"/>
<evidence type="ECO:0000313" key="3">
    <source>
        <dbReference type="EMBL" id="SUU83896.1"/>
    </source>
</evidence>
<dbReference type="EMBL" id="UIGB01000001">
    <property type="protein sequence ID" value="SUU83896.1"/>
    <property type="molecule type" value="Genomic_DNA"/>
</dbReference>
<evidence type="ECO:0000259" key="2">
    <source>
        <dbReference type="Pfam" id="PF19112"/>
    </source>
</evidence>
<dbReference type="InterPro" id="IPR044043">
    <property type="entry name" value="VanA_C_cat"/>
</dbReference>
<reference evidence="3 4" key="1">
    <citation type="submission" date="2018-06" db="EMBL/GenBank/DDBJ databases">
        <authorList>
            <consortium name="Pathogen Informatics"/>
            <person name="Doyle S."/>
        </authorList>
    </citation>
    <scope>NUCLEOTIDE SEQUENCE [LARGE SCALE GENOMIC DNA]</scope>
    <source>
        <strain evidence="3 4">NCTC12722</strain>
    </source>
</reference>
<feature type="domain" description="Vanillate O-demethylase oxygenase-like C-terminal catalytic" evidence="2">
    <location>
        <begin position="100"/>
        <end position="269"/>
    </location>
</feature>
<sequence>MTEIDAKDDKAVWNEWYPLGSPIDLRRTNRTKTWLLDREIDLTIHKTWIAAACGSRPLPVTERLGYVWTTLGEPQRGPQSVTEYYEVDRMAMNIWSTPIKCSGLRIVDNVIDNAHFPFVHPNILGDENHLELAEYTNTVDENGELWSRSHRAWLPLIDGVAEYTYRIASPYTVLLLIHRLDDNGRKRFDYLGVFAQPVTQDSFIAHKMLAFVREPWMNERQVRVDQQCISVQDKYVLERHSIKRLPLDGELESSVGVDSASLAYRAWLRDKDVRYGALR</sequence>
<name>A0A380W4U5_AFIFE</name>